<organism evidence="2 3">
    <name type="scientific">Xylanibacter ruminicola</name>
    <name type="common">Prevotella ruminicola</name>
    <dbReference type="NCBI Taxonomy" id="839"/>
    <lineage>
        <taxon>Bacteria</taxon>
        <taxon>Pseudomonadati</taxon>
        <taxon>Bacteroidota</taxon>
        <taxon>Bacteroidia</taxon>
        <taxon>Bacteroidales</taxon>
        <taxon>Prevotellaceae</taxon>
        <taxon>Xylanibacter</taxon>
    </lineage>
</organism>
<name>A0A1M7LNR2_XYLRU</name>
<dbReference type="Proteomes" id="UP000184280">
    <property type="component" value="Unassembled WGS sequence"/>
</dbReference>
<dbReference type="Gene3D" id="2.60.40.2630">
    <property type="match status" value="1"/>
</dbReference>
<protein>
    <submittedName>
        <fullName evidence="2">Fimbrillin-like</fullName>
    </submittedName>
</protein>
<feature type="signal peptide" evidence="1">
    <location>
        <begin position="1"/>
        <end position="19"/>
    </location>
</feature>
<dbReference type="AlphaFoldDB" id="A0A1M7LNR2"/>
<proteinExistence type="predicted"/>
<evidence type="ECO:0000313" key="3">
    <source>
        <dbReference type="Proteomes" id="UP000184280"/>
    </source>
</evidence>
<dbReference type="RefSeq" id="WP_081358183.1">
    <property type="nucleotide sequence ID" value="NZ_FOLF01000005.1"/>
</dbReference>
<feature type="chain" id="PRO_5009927969" evidence="1">
    <location>
        <begin position="20"/>
        <end position="592"/>
    </location>
</feature>
<evidence type="ECO:0000256" key="1">
    <source>
        <dbReference type="SAM" id="SignalP"/>
    </source>
</evidence>
<keyword evidence="1" id="KW-0732">Signal</keyword>
<evidence type="ECO:0000313" key="2">
    <source>
        <dbReference type="EMBL" id="SHM79888.1"/>
    </source>
</evidence>
<dbReference type="PROSITE" id="PS51257">
    <property type="entry name" value="PROKAR_LIPOPROTEIN"/>
    <property type="match status" value="1"/>
</dbReference>
<dbReference type="CDD" id="cd13121">
    <property type="entry name" value="BF2867_like_C"/>
    <property type="match status" value="1"/>
</dbReference>
<dbReference type="InterPro" id="IPR042278">
    <property type="entry name" value="Mfa-like_1_N"/>
</dbReference>
<accession>A0A1M7LNR2</accession>
<sequence>MKATKYLSMAALALMGALASCQSDDDFTVARPDNAVSVNFSVGSLKATTRSNAVATDDTQREFNQGDQISVSTNDQEAVIFQCTSTENQTWTETVAGKFLLWTQPMLTFSAYYPVTTGTSMTTFTVPTDQSSVEKIALADYMTRQQNISRPEGGSDIQMQLERKMARVIVRISGFGSQYDDDEKTVKNVRIYSQASGIADGNPTGSSTEIQPYAQGSYDDWSEGWRQNSTFTALVVPGDGDSGARFIRLTDGEANTLLVKGIPELEAGNSYTFNLVVGKNRIEVASVTVQDWTTGETLDGGQATEGSAATTLNNTIKAWSAGTYAVPAGGLTYSDAITVSGDVTLVLTDGETLTLNKGISLASGATLTIQGNGTMNVNGTNESTASTVAGTGTLVLTSGMLTVKGGNGGSVGEYDDNVTKSAGGIAINGAVTVSGGTLTATGGNGGAGGSGCESRAGAGAAAISGDVTVSGGTLTATGGNGGSFSGSTLGPDGYAGAGGTAIVGSVTITDGTVTATGGNGGSITISGFAGELYAGNGGAAIGGNATLTGGTLNKTNGTNGTVGGGGNIIDCSAGTGGAVVAGTITNNGGTVN</sequence>
<dbReference type="Pfam" id="PF13149">
    <property type="entry name" value="Mfa_like_1"/>
    <property type="match status" value="1"/>
</dbReference>
<reference evidence="2 3" key="1">
    <citation type="submission" date="2016-11" db="EMBL/GenBank/DDBJ databases">
        <authorList>
            <person name="Jaros S."/>
            <person name="Januszkiewicz K."/>
            <person name="Wedrychowicz H."/>
        </authorList>
    </citation>
    <scope>NUCLEOTIDE SEQUENCE [LARGE SCALE GENOMIC DNA]</scope>
    <source>
        <strain evidence="2 3">BPI-34</strain>
    </source>
</reference>
<dbReference type="InterPro" id="IPR025049">
    <property type="entry name" value="Mfa-like_1"/>
</dbReference>
<dbReference type="Gene3D" id="2.60.40.2620">
    <property type="entry name" value="Fimbrillin-like"/>
    <property type="match status" value="1"/>
</dbReference>
<dbReference type="OrthoDB" id="1082928at2"/>
<dbReference type="CDD" id="cd13120">
    <property type="entry name" value="BF2867_like_N"/>
    <property type="match status" value="1"/>
</dbReference>
<dbReference type="EMBL" id="FRCJ01000006">
    <property type="protein sequence ID" value="SHM79888.1"/>
    <property type="molecule type" value="Genomic_DNA"/>
</dbReference>
<gene>
    <name evidence="2" type="ORF">SAMN04488494_2642</name>
</gene>